<accession>A0ABQ6MQ31</accession>
<evidence type="ECO:0000256" key="5">
    <source>
        <dbReference type="ARBA" id="ARBA00023136"/>
    </source>
</evidence>
<dbReference type="PANTHER" id="PTHR10924:SF6">
    <property type="entry name" value="SOLUTE CARRIER FAMILY 49 MEMBER A3"/>
    <property type="match status" value="1"/>
</dbReference>
<dbReference type="PROSITE" id="PS51916">
    <property type="entry name" value="DEUBAD"/>
    <property type="match status" value="1"/>
</dbReference>
<evidence type="ECO:0000256" key="3">
    <source>
        <dbReference type="ARBA" id="ARBA00022692"/>
    </source>
</evidence>
<dbReference type="EMBL" id="BRYB01003070">
    <property type="protein sequence ID" value="GMI29908.1"/>
    <property type="molecule type" value="Genomic_DNA"/>
</dbReference>
<proteinExistence type="predicted"/>
<comment type="subcellular location">
    <subcellularLocation>
        <location evidence="2">Membrane</location>
        <topology evidence="2">Multi-pass membrane protein</topology>
    </subcellularLocation>
    <subcellularLocation>
        <location evidence="1">Nucleus</location>
    </subcellularLocation>
</comment>
<keyword evidence="3 8" id="KW-0812">Transmembrane</keyword>
<evidence type="ECO:0000256" key="8">
    <source>
        <dbReference type="SAM" id="Phobius"/>
    </source>
</evidence>
<dbReference type="InterPro" id="IPR032368">
    <property type="entry name" value="RPN13_DEUBAD"/>
</dbReference>
<evidence type="ECO:0000256" key="1">
    <source>
        <dbReference type="ARBA" id="ARBA00004123"/>
    </source>
</evidence>
<organism evidence="10 11">
    <name type="scientific">Tetraparma gracilis</name>
    <dbReference type="NCBI Taxonomy" id="2962635"/>
    <lineage>
        <taxon>Eukaryota</taxon>
        <taxon>Sar</taxon>
        <taxon>Stramenopiles</taxon>
        <taxon>Ochrophyta</taxon>
        <taxon>Bolidophyceae</taxon>
        <taxon>Parmales</taxon>
        <taxon>Triparmaceae</taxon>
        <taxon>Tetraparma</taxon>
    </lineage>
</organism>
<keyword evidence="4 8" id="KW-1133">Transmembrane helix</keyword>
<keyword evidence="5 8" id="KW-0472">Membrane</keyword>
<evidence type="ECO:0000259" key="9">
    <source>
        <dbReference type="PROSITE" id="PS51916"/>
    </source>
</evidence>
<dbReference type="Gene3D" id="1.10.2020.20">
    <property type="match status" value="1"/>
</dbReference>
<feature type="transmembrane region" description="Helical" evidence="8">
    <location>
        <begin position="345"/>
        <end position="364"/>
    </location>
</feature>
<gene>
    <name evidence="10" type="ORF">TeGR_g1073</name>
</gene>
<dbReference type="SUPFAM" id="SSF103473">
    <property type="entry name" value="MFS general substrate transporter"/>
    <property type="match status" value="1"/>
</dbReference>
<dbReference type="InterPro" id="IPR044867">
    <property type="entry name" value="DEUBAD_dom"/>
</dbReference>
<keyword evidence="11" id="KW-1185">Reference proteome</keyword>
<dbReference type="InterPro" id="IPR036259">
    <property type="entry name" value="MFS_trans_sf"/>
</dbReference>
<feature type="domain" description="DEUBAD" evidence="9">
    <location>
        <begin position="47"/>
        <end position="162"/>
    </location>
</feature>
<evidence type="ECO:0000256" key="7">
    <source>
        <dbReference type="SAM" id="MobiDB-lite"/>
    </source>
</evidence>
<comment type="caution">
    <text evidence="10">The sequence shown here is derived from an EMBL/GenBank/DDBJ whole genome shotgun (WGS) entry which is preliminary data.</text>
</comment>
<dbReference type="InterPro" id="IPR011701">
    <property type="entry name" value="MFS"/>
</dbReference>
<feature type="transmembrane region" description="Helical" evidence="8">
    <location>
        <begin position="311"/>
        <end position="333"/>
    </location>
</feature>
<evidence type="ECO:0000256" key="6">
    <source>
        <dbReference type="ARBA" id="ARBA00023242"/>
    </source>
</evidence>
<reference evidence="10 11" key="1">
    <citation type="journal article" date="2023" name="Commun. Biol.">
        <title>Genome analysis of Parmales, the sister group of diatoms, reveals the evolutionary specialization of diatoms from phago-mixotrophs to photoautotrophs.</title>
        <authorList>
            <person name="Ban H."/>
            <person name="Sato S."/>
            <person name="Yoshikawa S."/>
            <person name="Yamada K."/>
            <person name="Nakamura Y."/>
            <person name="Ichinomiya M."/>
            <person name="Sato N."/>
            <person name="Blanc-Mathieu R."/>
            <person name="Endo H."/>
            <person name="Kuwata A."/>
            <person name="Ogata H."/>
        </authorList>
    </citation>
    <scope>NUCLEOTIDE SEQUENCE [LARGE SCALE GENOMIC DNA]</scope>
</reference>
<protein>
    <recommendedName>
        <fullName evidence="9">DEUBAD domain-containing protein</fullName>
    </recommendedName>
</protein>
<evidence type="ECO:0000256" key="2">
    <source>
        <dbReference type="ARBA" id="ARBA00004141"/>
    </source>
</evidence>
<feature type="region of interest" description="Disordered" evidence="7">
    <location>
        <begin position="1"/>
        <end position="20"/>
    </location>
</feature>
<sequence>MPATTPANPPVAATPAAPVKAEGAAPAAGLSLDMLQGALAGMAQQGGAGATQMTPLTETVTADAVLESQILDDPAVVAKLLPLLPAGQQTEAALRDNLRSPQVRQALGSLQSALAGDSFNSVLANFQLDTQSERVQQAMIQGNAILAFLESVIDSVEKGKGNISSSFSSPDGGRTGLSPDRWVMLGYLSILALLSDWVCFSNAASPHTFEALYPDHSYASLIDMFLFTNVFSSFLVTDTISKVGLSNAIKASSLLMFFGCLLRSAGVALGLEATPYEFVLAGTLCVGAAQPFFQCTPPLLSATWFGSSERATATAIALNFNQIGIATAFLIGGSMATSASGLSDYFLLLAGIAGVVSAGTLLQFQERPPLPPSTSQLNKLVRNEMEPPFVDSLKSFFK</sequence>
<feature type="non-terminal residue" evidence="10">
    <location>
        <position position="398"/>
    </location>
</feature>
<dbReference type="InterPro" id="IPR049680">
    <property type="entry name" value="FLVCR1-2_SLC49-like"/>
</dbReference>
<dbReference type="Pfam" id="PF07690">
    <property type="entry name" value="MFS_1"/>
    <property type="match status" value="1"/>
</dbReference>
<dbReference type="PANTHER" id="PTHR10924">
    <property type="entry name" value="MAJOR FACILITATOR SUPERFAMILY PROTEIN-RELATED"/>
    <property type="match status" value="1"/>
</dbReference>
<dbReference type="Gene3D" id="1.20.1250.20">
    <property type="entry name" value="MFS general substrate transporter like domains"/>
    <property type="match status" value="1"/>
</dbReference>
<dbReference type="InterPro" id="IPR038108">
    <property type="entry name" value="RPN13_DEUBAD_sf"/>
</dbReference>
<evidence type="ECO:0000313" key="11">
    <source>
        <dbReference type="Proteomes" id="UP001165060"/>
    </source>
</evidence>
<evidence type="ECO:0000313" key="10">
    <source>
        <dbReference type="EMBL" id="GMI29908.1"/>
    </source>
</evidence>
<dbReference type="Pfam" id="PF16550">
    <property type="entry name" value="RPN13_C"/>
    <property type="match status" value="1"/>
</dbReference>
<dbReference type="Proteomes" id="UP001165060">
    <property type="component" value="Unassembled WGS sequence"/>
</dbReference>
<evidence type="ECO:0000256" key="4">
    <source>
        <dbReference type="ARBA" id="ARBA00022989"/>
    </source>
</evidence>
<keyword evidence="6" id="KW-0539">Nucleus</keyword>
<name>A0ABQ6MQ31_9STRA</name>